<sequence length="220" mass="25032">MNGEFWDFTINFGDVLLAFVGVGGGAYTGSRAIQTARHRADVRMRLYDNVIVRISTPPSIVDYEVESEFDRAERNYQSAISTAVRLVSVLPVPERVLWSRFARELGESAVSSFENRYGPDRLDRRSKDIPTLRETLLNPEIWPRADIATSQLGNTLSRGAAEDRVLLPERAEPLLEYLSLHIRPGLLRRPRRLWTACLLRLAAARRYVARARSRARPARV</sequence>
<dbReference type="KEGG" id="aym:YM304_38820"/>
<organism evidence="1 2">
    <name type="scientific">Ilumatobacter coccineus (strain NBRC 103263 / KCTC 29153 / YM16-304)</name>
    <dbReference type="NCBI Taxonomy" id="1313172"/>
    <lineage>
        <taxon>Bacteria</taxon>
        <taxon>Bacillati</taxon>
        <taxon>Actinomycetota</taxon>
        <taxon>Acidimicrobiia</taxon>
        <taxon>Acidimicrobiales</taxon>
        <taxon>Ilumatobacteraceae</taxon>
        <taxon>Ilumatobacter</taxon>
    </lineage>
</organism>
<dbReference type="AlphaFoldDB" id="A0A6C7EJR6"/>
<name>A0A6C7EJR6_ILUCY</name>
<gene>
    <name evidence="1" type="ORF">YM304_38820</name>
</gene>
<reference evidence="1 2" key="1">
    <citation type="journal article" date="2013" name="Int. J. Syst. Evol. Microbiol.">
        <title>Ilumatobacter nonamiense sp. nov. and Ilumatobacter coccineum sp. nov., isolated from seashore sand.</title>
        <authorList>
            <person name="Matsumoto A."/>
            <person name="Kasai H."/>
            <person name="Matsuo Y."/>
            <person name="Shizuri Y."/>
            <person name="Ichikawa N."/>
            <person name="Fujita N."/>
            <person name="Omura S."/>
            <person name="Takahashi Y."/>
        </authorList>
    </citation>
    <scope>NUCLEOTIDE SEQUENCE [LARGE SCALE GENOMIC DNA]</scope>
    <source>
        <strain evidence="2">NBRC 103263 / KCTC 29153 / YM16-304</strain>
    </source>
</reference>
<keyword evidence="2" id="KW-1185">Reference proteome</keyword>
<evidence type="ECO:0000313" key="1">
    <source>
        <dbReference type="EMBL" id="BAN04196.1"/>
    </source>
</evidence>
<dbReference type="EMBL" id="AP012057">
    <property type="protein sequence ID" value="BAN04196.1"/>
    <property type="molecule type" value="Genomic_DNA"/>
</dbReference>
<dbReference type="Proteomes" id="UP000011863">
    <property type="component" value="Chromosome"/>
</dbReference>
<evidence type="ECO:0000313" key="2">
    <source>
        <dbReference type="Proteomes" id="UP000011863"/>
    </source>
</evidence>
<proteinExistence type="predicted"/>
<protein>
    <submittedName>
        <fullName evidence="1">Uncharacterized protein</fullName>
    </submittedName>
</protein>
<accession>A0A6C7EJR6</accession>